<dbReference type="KEGG" id="nak:EH165_06930"/>
<feature type="domain" description="CBS" evidence="11">
    <location>
        <begin position="287"/>
        <end position="347"/>
    </location>
</feature>
<dbReference type="InterPro" id="IPR046342">
    <property type="entry name" value="CBS_dom_sf"/>
</dbReference>
<evidence type="ECO:0000256" key="3">
    <source>
        <dbReference type="ARBA" id="ARBA00022475"/>
    </source>
</evidence>
<dbReference type="InterPro" id="IPR036318">
    <property type="entry name" value="FAD-bd_PCMH-like_sf"/>
</dbReference>
<dbReference type="GO" id="GO:0050660">
    <property type="term" value="F:flavin adenine dinucleotide binding"/>
    <property type="evidence" value="ECO:0007669"/>
    <property type="project" value="InterPro"/>
</dbReference>
<dbReference type="InterPro" id="IPR002550">
    <property type="entry name" value="CNNM"/>
</dbReference>
<dbReference type="Pfam" id="PF01595">
    <property type="entry name" value="CNNM"/>
    <property type="match status" value="1"/>
</dbReference>
<dbReference type="Gene3D" id="3.30.465.10">
    <property type="match status" value="1"/>
</dbReference>
<feature type="domain" description="CNNM transmembrane" evidence="12">
    <location>
        <begin position="1"/>
        <end position="207"/>
    </location>
</feature>
<dbReference type="AlphaFoldDB" id="A0A3G8ZTW2"/>
<dbReference type="SMART" id="SM01091">
    <property type="entry name" value="CorC_HlyC"/>
    <property type="match status" value="1"/>
</dbReference>
<dbReference type="SUPFAM" id="SSF54631">
    <property type="entry name" value="CBS-domain pair"/>
    <property type="match status" value="1"/>
</dbReference>
<dbReference type="PANTHER" id="PTHR43099">
    <property type="entry name" value="UPF0053 PROTEIN YRKA"/>
    <property type="match status" value="1"/>
</dbReference>
<dbReference type="Proteomes" id="UP000268084">
    <property type="component" value="Chromosome"/>
</dbReference>
<dbReference type="PROSITE" id="PS51371">
    <property type="entry name" value="CBS"/>
    <property type="match status" value="2"/>
</dbReference>
<protein>
    <submittedName>
        <fullName evidence="13">HlyC/CorC family transporter</fullName>
    </submittedName>
</protein>
<evidence type="ECO:0000256" key="6">
    <source>
        <dbReference type="ARBA" id="ARBA00022989"/>
    </source>
</evidence>
<accession>A0A3G8ZTW2</accession>
<dbReference type="Gene3D" id="3.10.580.10">
    <property type="entry name" value="CBS-domain"/>
    <property type="match status" value="1"/>
</dbReference>
<dbReference type="SUPFAM" id="SSF56176">
    <property type="entry name" value="FAD-binding/transporter-associated domain-like"/>
    <property type="match status" value="1"/>
</dbReference>
<evidence type="ECO:0000256" key="8">
    <source>
        <dbReference type="ARBA" id="ARBA00023136"/>
    </source>
</evidence>
<evidence type="ECO:0000256" key="4">
    <source>
        <dbReference type="ARBA" id="ARBA00022692"/>
    </source>
</evidence>
<dbReference type="InterPro" id="IPR000644">
    <property type="entry name" value="CBS_dom"/>
</dbReference>
<sequence>MITQWVLLGVGLVLILLTALYVAAEFSLITVDRATVTREAAAGDPRSKSLLIGLKTLSTQLSTAQVGISATTLALGFIMQPSVAALLAGPLTAIGLGAATANGAGVVIALILANILSMVFGELVPKNLAIATPMAIAKSVIGPIRFSTIIFRPFIWVLNGIANGVLRAFGIEPQEELRSARSAEELSSLVMRSAAQGTLEGPTAGLLARSISFSSKTADEVLTPRVRVRFIKSTESAAEIITAAAETGHSRFPVIGEDSDDVLGLVHLKKALSIPREQRSTVPVSALLSEVPVIPGTMPLDALLDLLRDRGHQMAVVADEYGGTAGVLTLEDVVEELVGEITDEHDSQAKRGERRPDKTWLLPGTLRPDEVADMTGVELPEAGEYETIAGLVMSRLGRMAGVGDYVVVEATVRHGVALGIRANVADAEEIFPDLDNDIPRAGHVRLDVIRHSQRRIDAIALSAIGVEPEED</sequence>
<dbReference type="RefSeq" id="WP_124798764.1">
    <property type="nucleotide sequence ID" value="NZ_CP034170.1"/>
</dbReference>
<dbReference type="OrthoDB" id="110231at2"/>
<evidence type="ECO:0000256" key="9">
    <source>
        <dbReference type="PROSITE-ProRule" id="PRU00703"/>
    </source>
</evidence>
<comment type="similarity">
    <text evidence="2">Belongs to the UPF0053 family.</text>
</comment>
<keyword evidence="5" id="KW-0677">Repeat</keyword>
<dbReference type="PROSITE" id="PS51846">
    <property type="entry name" value="CNNM"/>
    <property type="match status" value="1"/>
</dbReference>
<evidence type="ECO:0000256" key="1">
    <source>
        <dbReference type="ARBA" id="ARBA00004651"/>
    </source>
</evidence>
<keyword evidence="8 10" id="KW-0472">Membrane</keyword>
<dbReference type="Pfam" id="PF00571">
    <property type="entry name" value="CBS"/>
    <property type="match status" value="2"/>
</dbReference>
<dbReference type="InterPro" id="IPR005170">
    <property type="entry name" value="Transptr-assoc_dom"/>
</dbReference>
<keyword evidence="3" id="KW-1003">Cell membrane</keyword>
<keyword evidence="4 10" id="KW-0812">Transmembrane</keyword>
<dbReference type="InterPro" id="IPR044751">
    <property type="entry name" value="Ion_transp-like_CBS"/>
</dbReference>
<dbReference type="InterPro" id="IPR051676">
    <property type="entry name" value="UPF0053_domain"/>
</dbReference>
<evidence type="ECO:0000256" key="5">
    <source>
        <dbReference type="ARBA" id="ARBA00022737"/>
    </source>
</evidence>
<reference evidence="13 14" key="2">
    <citation type="submission" date="2018-12" db="EMBL/GenBank/DDBJ databases">
        <title>Nakamurella antarcticus sp. nov., isolated from Antarctica South Shetland Islands soil.</title>
        <authorList>
            <person name="Peng F."/>
        </authorList>
    </citation>
    <scope>NUCLEOTIDE SEQUENCE [LARGE SCALE GENOMIC DNA]</scope>
    <source>
        <strain evidence="13 14">S14-144</strain>
    </source>
</reference>
<organism evidence="13 14">
    <name type="scientific">Nakamurella antarctica</name>
    <dbReference type="NCBI Taxonomy" id="1902245"/>
    <lineage>
        <taxon>Bacteria</taxon>
        <taxon>Bacillati</taxon>
        <taxon>Actinomycetota</taxon>
        <taxon>Actinomycetes</taxon>
        <taxon>Nakamurellales</taxon>
        <taxon>Nakamurellaceae</taxon>
        <taxon>Nakamurella</taxon>
    </lineage>
</organism>
<dbReference type="PANTHER" id="PTHR43099:SF6">
    <property type="entry name" value="UPF0053 PROTEIN RV1842C"/>
    <property type="match status" value="1"/>
</dbReference>
<feature type="domain" description="CBS" evidence="11">
    <location>
        <begin position="222"/>
        <end position="281"/>
    </location>
</feature>
<dbReference type="CDD" id="cd04590">
    <property type="entry name" value="CBS_pair_CorC_HlyC_assoc"/>
    <property type="match status" value="1"/>
</dbReference>
<evidence type="ECO:0000313" key="14">
    <source>
        <dbReference type="Proteomes" id="UP000268084"/>
    </source>
</evidence>
<proteinExistence type="inferred from homology"/>
<name>A0A3G8ZTW2_9ACTN</name>
<evidence type="ECO:0000256" key="2">
    <source>
        <dbReference type="ARBA" id="ARBA00006337"/>
    </source>
</evidence>
<dbReference type="EMBL" id="CP034170">
    <property type="protein sequence ID" value="AZI57914.1"/>
    <property type="molecule type" value="Genomic_DNA"/>
</dbReference>
<evidence type="ECO:0000256" key="10">
    <source>
        <dbReference type="PROSITE-ProRule" id="PRU01193"/>
    </source>
</evidence>
<keyword evidence="6 10" id="KW-1133">Transmembrane helix</keyword>
<comment type="subcellular location">
    <subcellularLocation>
        <location evidence="1">Cell membrane</location>
        <topology evidence="1">Multi-pass membrane protein</topology>
    </subcellularLocation>
</comment>
<reference evidence="13 14" key="1">
    <citation type="submission" date="2018-11" db="EMBL/GenBank/DDBJ databases">
        <authorList>
            <person name="Da X."/>
        </authorList>
    </citation>
    <scope>NUCLEOTIDE SEQUENCE [LARGE SCALE GENOMIC DNA]</scope>
    <source>
        <strain evidence="13 14">S14-144</strain>
    </source>
</reference>
<evidence type="ECO:0000259" key="11">
    <source>
        <dbReference type="PROSITE" id="PS51371"/>
    </source>
</evidence>
<dbReference type="GO" id="GO:0005886">
    <property type="term" value="C:plasma membrane"/>
    <property type="evidence" value="ECO:0007669"/>
    <property type="project" value="UniProtKB-SubCell"/>
</dbReference>
<evidence type="ECO:0000313" key="13">
    <source>
        <dbReference type="EMBL" id="AZI57914.1"/>
    </source>
</evidence>
<evidence type="ECO:0000256" key="7">
    <source>
        <dbReference type="ARBA" id="ARBA00023122"/>
    </source>
</evidence>
<dbReference type="InterPro" id="IPR016169">
    <property type="entry name" value="FAD-bd_PCMH_sub2"/>
</dbReference>
<keyword evidence="7 9" id="KW-0129">CBS domain</keyword>
<keyword evidence="14" id="KW-1185">Reference proteome</keyword>
<gene>
    <name evidence="13" type="ORF">EH165_06930</name>
</gene>
<evidence type="ECO:0000259" key="12">
    <source>
        <dbReference type="PROSITE" id="PS51846"/>
    </source>
</evidence>
<dbReference type="Pfam" id="PF03471">
    <property type="entry name" value="CorC_HlyC"/>
    <property type="match status" value="1"/>
</dbReference>